<proteinExistence type="predicted"/>
<dbReference type="InterPro" id="IPR001810">
    <property type="entry name" value="F-box_dom"/>
</dbReference>
<gene>
    <name evidence="2" type="ORF">WJX72_009765</name>
</gene>
<dbReference type="InterPro" id="IPR036047">
    <property type="entry name" value="F-box-like_dom_sf"/>
</dbReference>
<dbReference type="AlphaFoldDB" id="A0AAW1R903"/>
<dbReference type="Gene3D" id="1.20.1280.50">
    <property type="match status" value="1"/>
</dbReference>
<evidence type="ECO:0000313" key="3">
    <source>
        <dbReference type="Proteomes" id="UP001489004"/>
    </source>
</evidence>
<keyword evidence="3" id="KW-1185">Reference proteome</keyword>
<evidence type="ECO:0000313" key="2">
    <source>
        <dbReference type="EMBL" id="KAK9830096.1"/>
    </source>
</evidence>
<feature type="domain" description="F-box" evidence="1">
    <location>
        <begin position="9"/>
        <end position="48"/>
    </location>
</feature>
<accession>A0AAW1R903</accession>
<sequence length="213" mass="23491">MAFQAISAVLPDEIWIKIFANVPPQTRVTAVPLTCWSWHRLAQQPAAWPDAEILLQVLCNKMGPGSMPSFLRWVGLRASGIERLTIDAASNGPGGQQHHVRSTPQKNCIMTGCLSVLSCAQPSQLRLLRYYTACETGTLQCLLNLLDLFPNLEALTVSCDQSEDRLNELDWSHAACLQKLQSLQYIALEDVAGDAVTPAQFWQLTSLTDGSIR</sequence>
<dbReference type="EMBL" id="JALJOR010000001">
    <property type="protein sequence ID" value="KAK9830096.1"/>
    <property type="molecule type" value="Genomic_DNA"/>
</dbReference>
<dbReference type="Pfam" id="PF12937">
    <property type="entry name" value="F-box-like"/>
    <property type="match status" value="1"/>
</dbReference>
<dbReference type="CDD" id="cd09917">
    <property type="entry name" value="F-box_SF"/>
    <property type="match status" value="1"/>
</dbReference>
<comment type="caution">
    <text evidence="2">The sequence shown here is derived from an EMBL/GenBank/DDBJ whole genome shotgun (WGS) entry which is preliminary data.</text>
</comment>
<protein>
    <recommendedName>
        <fullName evidence="1">F-box domain-containing protein</fullName>
    </recommendedName>
</protein>
<dbReference type="SUPFAM" id="SSF81383">
    <property type="entry name" value="F-box domain"/>
    <property type="match status" value="1"/>
</dbReference>
<organism evidence="2 3">
    <name type="scientific">[Myrmecia] bisecta</name>
    <dbReference type="NCBI Taxonomy" id="41462"/>
    <lineage>
        <taxon>Eukaryota</taxon>
        <taxon>Viridiplantae</taxon>
        <taxon>Chlorophyta</taxon>
        <taxon>core chlorophytes</taxon>
        <taxon>Trebouxiophyceae</taxon>
        <taxon>Trebouxiales</taxon>
        <taxon>Trebouxiaceae</taxon>
        <taxon>Myrmecia</taxon>
    </lineage>
</organism>
<dbReference type="Proteomes" id="UP001489004">
    <property type="component" value="Unassembled WGS sequence"/>
</dbReference>
<evidence type="ECO:0000259" key="1">
    <source>
        <dbReference type="Pfam" id="PF12937"/>
    </source>
</evidence>
<name>A0AAW1R903_9CHLO</name>
<reference evidence="2 3" key="1">
    <citation type="journal article" date="2024" name="Nat. Commun.">
        <title>Phylogenomics reveals the evolutionary origins of lichenization in chlorophyte algae.</title>
        <authorList>
            <person name="Puginier C."/>
            <person name="Libourel C."/>
            <person name="Otte J."/>
            <person name="Skaloud P."/>
            <person name="Haon M."/>
            <person name="Grisel S."/>
            <person name="Petersen M."/>
            <person name="Berrin J.G."/>
            <person name="Delaux P.M."/>
            <person name="Dal Grande F."/>
            <person name="Keller J."/>
        </authorList>
    </citation>
    <scope>NUCLEOTIDE SEQUENCE [LARGE SCALE GENOMIC DNA]</scope>
    <source>
        <strain evidence="2 3">SAG 2043</strain>
    </source>
</reference>